<evidence type="ECO:0000313" key="3">
    <source>
        <dbReference type="Proteomes" id="UP000237846"/>
    </source>
</evidence>
<keyword evidence="1" id="KW-0472">Membrane</keyword>
<protein>
    <submittedName>
        <fullName evidence="2">Uncharacterized protein</fullName>
    </submittedName>
</protein>
<keyword evidence="1" id="KW-1133">Transmembrane helix</keyword>
<comment type="caution">
    <text evidence="2">The sequence shown here is derived from an EMBL/GenBank/DDBJ whole genome shotgun (WGS) entry which is preliminary data.</text>
</comment>
<gene>
    <name evidence="2" type="ORF">CLV72_103262</name>
</gene>
<sequence>MAARFDQVRLAQMFSRVGWARGLCAVAVLLGGLLLRMIAVLIVPVTVAVDAAVEAIFERRDLPLWVMSALDGVTDALRAVSLGVVWLIGRADAVAARLLVAEVAR</sequence>
<dbReference type="EMBL" id="PVZC01000003">
    <property type="protein sequence ID" value="PRX99657.1"/>
    <property type="molecule type" value="Genomic_DNA"/>
</dbReference>
<reference evidence="2 3" key="1">
    <citation type="submission" date="2018-03" db="EMBL/GenBank/DDBJ databases">
        <title>Genomic Encyclopedia of Archaeal and Bacterial Type Strains, Phase II (KMG-II): from individual species to whole genera.</title>
        <authorList>
            <person name="Goeker M."/>
        </authorList>
    </citation>
    <scope>NUCLEOTIDE SEQUENCE [LARGE SCALE GENOMIC DNA]</scope>
    <source>
        <strain evidence="2 3">DSM 45601</strain>
    </source>
</reference>
<evidence type="ECO:0000313" key="2">
    <source>
        <dbReference type="EMBL" id="PRX99657.1"/>
    </source>
</evidence>
<organism evidence="2 3">
    <name type="scientific">Allonocardiopsis opalescens</name>
    <dbReference type="NCBI Taxonomy" id="1144618"/>
    <lineage>
        <taxon>Bacteria</taxon>
        <taxon>Bacillati</taxon>
        <taxon>Actinomycetota</taxon>
        <taxon>Actinomycetes</taxon>
        <taxon>Streptosporangiales</taxon>
        <taxon>Allonocardiopsis</taxon>
    </lineage>
</organism>
<dbReference type="AlphaFoldDB" id="A0A2T0Q750"/>
<proteinExistence type="predicted"/>
<dbReference type="RefSeq" id="WP_106244414.1">
    <property type="nucleotide sequence ID" value="NZ_PVZC01000003.1"/>
</dbReference>
<name>A0A2T0Q750_9ACTN</name>
<accession>A0A2T0Q750</accession>
<feature type="transmembrane region" description="Helical" evidence="1">
    <location>
        <begin position="20"/>
        <end position="44"/>
    </location>
</feature>
<evidence type="ECO:0000256" key="1">
    <source>
        <dbReference type="SAM" id="Phobius"/>
    </source>
</evidence>
<keyword evidence="1" id="KW-0812">Transmembrane</keyword>
<keyword evidence="3" id="KW-1185">Reference proteome</keyword>
<dbReference type="Proteomes" id="UP000237846">
    <property type="component" value="Unassembled WGS sequence"/>
</dbReference>